<reference evidence="1 2" key="1">
    <citation type="submission" date="2016-10" db="EMBL/GenBank/DDBJ databases">
        <authorList>
            <person name="de Groot N.N."/>
        </authorList>
    </citation>
    <scope>NUCLEOTIDE SEQUENCE [LARGE SCALE GENOMIC DNA]</scope>
    <source>
        <strain evidence="1 2">Vu-144</strain>
    </source>
</reference>
<keyword evidence="2" id="KW-1185">Reference proteome</keyword>
<dbReference type="Proteomes" id="UP000199041">
    <property type="component" value="Unassembled WGS sequence"/>
</dbReference>
<dbReference type="SUPFAM" id="SSF49785">
    <property type="entry name" value="Galactose-binding domain-like"/>
    <property type="match status" value="1"/>
</dbReference>
<dbReference type="Gene3D" id="4.10.410.40">
    <property type="match status" value="1"/>
</dbReference>
<protein>
    <submittedName>
        <fullName evidence="1">Uncharacterized protein</fullName>
    </submittedName>
</protein>
<accession>A0A1H4CFK9</accession>
<name>A0A1H4CFK9_9BACT</name>
<dbReference type="AlphaFoldDB" id="A0A1H4CFK9"/>
<dbReference type="OrthoDB" id="8410049at2"/>
<gene>
    <name evidence="1" type="ORF">SAMN05192529_13126</name>
</gene>
<dbReference type="RefSeq" id="WP_091401024.1">
    <property type="nucleotide sequence ID" value="NZ_FNQY01000031.1"/>
</dbReference>
<organism evidence="1 2">
    <name type="scientific">Arachidicoccus rhizosphaerae</name>
    <dbReference type="NCBI Taxonomy" id="551991"/>
    <lineage>
        <taxon>Bacteria</taxon>
        <taxon>Pseudomonadati</taxon>
        <taxon>Bacteroidota</taxon>
        <taxon>Chitinophagia</taxon>
        <taxon>Chitinophagales</taxon>
        <taxon>Chitinophagaceae</taxon>
        <taxon>Arachidicoccus</taxon>
    </lineage>
</organism>
<dbReference type="Gene3D" id="2.60.120.260">
    <property type="entry name" value="Galactose-binding domain-like"/>
    <property type="match status" value="1"/>
</dbReference>
<dbReference type="InterPro" id="IPR008979">
    <property type="entry name" value="Galactose-bd-like_sf"/>
</dbReference>
<dbReference type="STRING" id="551991.SAMN05192529_13126"/>
<dbReference type="EMBL" id="FNQY01000031">
    <property type="protein sequence ID" value="SEA59120.1"/>
    <property type="molecule type" value="Genomic_DNA"/>
</dbReference>
<proteinExistence type="predicted"/>
<evidence type="ECO:0000313" key="1">
    <source>
        <dbReference type="EMBL" id="SEA59120.1"/>
    </source>
</evidence>
<evidence type="ECO:0000313" key="2">
    <source>
        <dbReference type="Proteomes" id="UP000199041"/>
    </source>
</evidence>
<sequence length="558" mass="59699">MASKNNKVDGSVLVLLGKRVGDSNWLPILCQTELSLGRQLNTIDASSKCGKDIAIDEEDGTVTMTGFMIKANVTDVMTTKDLEDLYKTKDEADYMIGVVNPTDQAGLTTYRFSGIITAKNLDMNNNEKGKASITITTTGTVETGVILPTGLIMWDSDAKATGYTFDWAVFFNTLNEDIPQINQQEAELLFAPGISKTGYVAGINKLGKLVEINTTRAGTATYIGSDGYLKTAATDVPRFDYSTGVARHLIETAATNLFPYSNLNSSTYLSISMPSGEIAYNAEIGRDGKTMNAPRFSCVSSQGCWIYNNTGIPVTEGSTYVLSFWVKAISKLSGYSWEFRDAATLVAISSGDYSSQVKIGKFVKIEQTVTIPTGTTLLRLYVYKEASSTSGSFSITDVQLELGTVSTSTIVTSGAVATRAADIVKSANDVVPYSAATVYMDAIVKNISGSSYRYLSKAASANTLMYTVTNDTRAIYPGTTYAIVANTNNKRMSFWNASTVNVGNGGAIGSPIANDGSLPGSGQLRIGTDGPGGISMQVKCLAIFSRKFTDTEVQTLTK</sequence>